<dbReference type="CDD" id="cd07765">
    <property type="entry name" value="KRAB_A-box"/>
    <property type="match status" value="1"/>
</dbReference>
<dbReference type="PANTHER" id="PTHR23232:SF157">
    <property type="entry name" value="ZINC FINGER PROTEIN 525"/>
    <property type="match status" value="1"/>
</dbReference>
<dbReference type="SUPFAM" id="SSF109640">
    <property type="entry name" value="KRAB domain (Kruppel-associated box)"/>
    <property type="match status" value="1"/>
</dbReference>
<organism evidence="3 4">
    <name type="scientific">Ovis aries</name>
    <name type="common">Sheep</name>
    <dbReference type="NCBI Taxonomy" id="9940"/>
    <lineage>
        <taxon>Eukaryota</taxon>
        <taxon>Metazoa</taxon>
        <taxon>Chordata</taxon>
        <taxon>Craniata</taxon>
        <taxon>Vertebrata</taxon>
        <taxon>Euteleostomi</taxon>
        <taxon>Mammalia</taxon>
        <taxon>Eutheria</taxon>
        <taxon>Laurasiatheria</taxon>
        <taxon>Artiodactyla</taxon>
        <taxon>Ruminantia</taxon>
        <taxon>Pecora</taxon>
        <taxon>Bovidae</taxon>
        <taxon>Caprinae</taxon>
        <taxon>Ovis</taxon>
    </lineage>
</organism>
<feature type="compositionally biased region" description="Polar residues" evidence="1">
    <location>
        <begin position="44"/>
        <end position="55"/>
    </location>
</feature>
<dbReference type="Gene3D" id="6.10.140.140">
    <property type="match status" value="1"/>
</dbReference>
<feature type="compositionally biased region" description="Basic and acidic residues" evidence="1">
    <location>
        <begin position="207"/>
        <end position="229"/>
    </location>
</feature>
<dbReference type="Pfam" id="PF01352">
    <property type="entry name" value="KRAB"/>
    <property type="match status" value="1"/>
</dbReference>
<dbReference type="AlphaFoldDB" id="A0A835ZXD4"/>
<dbReference type="PROSITE" id="PS50805">
    <property type="entry name" value="KRAB"/>
    <property type="match status" value="1"/>
</dbReference>
<dbReference type="PANTHER" id="PTHR23232">
    <property type="entry name" value="KRAB DOMAIN C2H2 ZINC FINGER"/>
    <property type="match status" value="1"/>
</dbReference>
<comment type="caution">
    <text evidence="3">The sequence shown here is derived from an EMBL/GenBank/DDBJ whole genome shotgun (WGS) entry which is preliminary data.</text>
</comment>
<feature type="region of interest" description="Disordered" evidence="1">
    <location>
        <begin position="312"/>
        <end position="352"/>
    </location>
</feature>
<dbReference type="Proteomes" id="UP000664991">
    <property type="component" value="Chromosome 14"/>
</dbReference>
<protein>
    <recommendedName>
        <fullName evidence="2">KRAB domain-containing protein</fullName>
    </recommendedName>
</protein>
<evidence type="ECO:0000313" key="4">
    <source>
        <dbReference type="Proteomes" id="UP000664991"/>
    </source>
</evidence>
<feature type="region of interest" description="Disordered" evidence="1">
    <location>
        <begin position="190"/>
        <end position="229"/>
    </location>
</feature>
<sequence>MAERSRMGVEEEVEEDKHSRRAEGKRNRDGEMSRETDKPKEVETTSGQCINGLSSNTVSGLSNLSGLAEEVDGPMKRLLMCQGPRVSTKFRNHDCGAEITVGNMRPLPQAAPAVSRAASHIRKRRADGAAVSEARHMSHIEMIKKLQAKADSSKGEIFQRVMFGRAESLESKDFHLRKIQENLDDFDCLRTDDERNDKGLSTSHTKNLTDGRDHHSRSDAENGPFERHGSSFQDELQMMQSEGIIFECSQVVTNVSTSDMSHIEMIKKLQAKADSSKGEIFQRVMFGRAESLESKDFHLRKIQENMDDFDCLRTDDERNDKGLSTSHTKNLTDGRDHHSRSDAENGPFERHGSSFQDELQMMQSEGIIFECSQVVTNVSASGLSSQRTHNVCKGFSHKDEDAVMHPSELLPDHETEKKRPYRYMSHIDMIKKLQAKADSGKGEIFQRVMFGRAESLESKDFHLRKIQENMDDFDCLRTDDERNDKGLSTSHTKNLTDGRDHHSRSDAENGPFERHGSSFQDELQMMQSEGIIFECSQVVTNVSASGLIVFLFFPAWLQYLILEMSVDDRTMGWAEIILREDQENRAVHCSPQIYALSIQGPVTIVDSSFAIYEFMCSVSAQLIFKDVFLDFTPEEWECLDPAQRTLYKDMMVETVRNGLSVDMSHIDMIKKLQAKANCGKGQIFQRVMFGRAESLEIKDFRLRKIQENIHDIDIICGQKMKEMTKECLHPITKTSLMEEIIIAEVMQEMDLLKGMDQAFRMNCRWYNLKG</sequence>
<feature type="region of interest" description="Disordered" evidence="1">
    <location>
        <begin position="1"/>
        <end position="55"/>
    </location>
</feature>
<feature type="compositionally biased region" description="Basic and acidic residues" evidence="1">
    <location>
        <begin position="1"/>
        <end position="43"/>
    </location>
</feature>
<evidence type="ECO:0000259" key="2">
    <source>
        <dbReference type="PROSITE" id="PS50805"/>
    </source>
</evidence>
<dbReference type="SMART" id="SM00349">
    <property type="entry name" value="KRAB"/>
    <property type="match status" value="1"/>
</dbReference>
<feature type="domain" description="KRAB" evidence="2">
    <location>
        <begin position="622"/>
        <end position="697"/>
    </location>
</feature>
<dbReference type="InterPro" id="IPR001909">
    <property type="entry name" value="KRAB"/>
</dbReference>
<gene>
    <name evidence="3" type="ORF">JEQ12_005658</name>
</gene>
<evidence type="ECO:0000256" key="1">
    <source>
        <dbReference type="SAM" id="MobiDB-lite"/>
    </source>
</evidence>
<feature type="compositionally biased region" description="Basic and acidic residues" evidence="1">
    <location>
        <begin position="312"/>
        <end position="321"/>
    </location>
</feature>
<feature type="compositionally biased region" description="Basic and acidic residues" evidence="1">
    <location>
        <begin position="330"/>
        <end position="352"/>
    </location>
</feature>
<accession>A0A835ZXD4</accession>
<dbReference type="EMBL" id="JAEMGP010000014">
    <property type="protein sequence ID" value="KAG5201124.1"/>
    <property type="molecule type" value="Genomic_DNA"/>
</dbReference>
<dbReference type="InterPro" id="IPR050169">
    <property type="entry name" value="Krueppel_C2H2_ZnF"/>
</dbReference>
<reference evidence="3 4" key="1">
    <citation type="submission" date="2020-12" db="EMBL/GenBank/DDBJ databases">
        <title>De novo assembly of Tibetan sheep genome.</title>
        <authorList>
            <person name="Li X."/>
        </authorList>
    </citation>
    <scope>NUCLEOTIDE SEQUENCE [LARGE SCALE GENOMIC DNA]</scope>
    <source>
        <tissue evidence="3">Heart</tissue>
    </source>
</reference>
<proteinExistence type="predicted"/>
<dbReference type="GO" id="GO:0006355">
    <property type="term" value="P:regulation of DNA-templated transcription"/>
    <property type="evidence" value="ECO:0007669"/>
    <property type="project" value="InterPro"/>
</dbReference>
<feature type="region of interest" description="Disordered" evidence="1">
    <location>
        <begin position="477"/>
        <end position="516"/>
    </location>
</feature>
<evidence type="ECO:0000313" key="3">
    <source>
        <dbReference type="EMBL" id="KAG5201124.1"/>
    </source>
</evidence>
<name>A0A835ZXD4_SHEEP</name>
<dbReference type="InterPro" id="IPR036051">
    <property type="entry name" value="KRAB_dom_sf"/>
</dbReference>
<feature type="compositionally biased region" description="Basic and acidic residues" evidence="1">
    <location>
        <begin position="494"/>
        <end position="516"/>
    </location>
</feature>